<evidence type="ECO:0000313" key="10">
    <source>
        <dbReference type="EMBL" id="GAA3753997.1"/>
    </source>
</evidence>
<keyword evidence="11" id="KW-1185">Reference proteome</keyword>
<sequence>MTGHEGTPLPGSSRPTGLDAQLLGPLPDDEQVTATLVLRRRAEPDAAAGAPATAAQLLTAGQLADRYGADPADIETVQSTLRAAGIDIVQVDAATRRIRVSGTAATMNSVFGIHLLRSNQGADSFRHHADDIALPPALAGIVTAVLGLDDRPQARAHSRRVDAAAISYTPIQVGEAYSFPPGTDGTGQHLAIIELGGGYATDDLHAYFDGLGVPLPAVSAVGVDGAANSPGTDPNSDGEVMLDIEVAGALAPAAEFLVYFAPNTDAGFLDAIAEAYRADTAPTAMSISWGQSEDQWTPQARTAMDQALADAALRGVTVTVAAGDNGSGDRGADGSPHVDFPASSPHALGCGGTSLPNPAGEAVWNDGSSGGATGGGVSDAFALPAWQSAVGVPVRATSGGGAGRGVPDVAGDADPQTGYQVRVDGQSAVYGGTSAVAPLWAALICRLAQAAGRPFGLLQPTVYAGVSAGQAPAGFRDITAGDNGAYSAGPGWDACTGLGVPVGTALLTALTA</sequence>
<dbReference type="PANTHER" id="PTHR14218">
    <property type="entry name" value="PROTEASE S8 TRIPEPTIDYL PEPTIDASE I CLN2"/>
    <property type="match status" value="1"/>
</dbReference>
<evidence type="ECO:0000256" key="3">
    <source>
        <dbReference type="ARBA" id="ARBA00022723"/>
    </source>
</evidence>
<dbReference type="SUPFAM" id="SSF52743">
    <property type="entry name" value="Subtilisin-like"/>
    <property type="match status" value="1"/>
</dbReference>
<feature type="domain" description="Peptidase S53" evidence="9">
    <location>
        <begin position="167"/>
        <end position="512"/>
    </location>
</feature>
<evidence type="ECO:0000256" key="7">
    <source>
        <dbReference type="ARBA" id="ARBA00023145"/>
    </source>
</evidence>
<dbReference type="SUPFAM" id="SSF54897">
    <property type="entry name" value="Protease propeptides/inhibitors"/>
    <property type="match status" value="1"/>
</dbReference>
<dbReference type="CDD" id="cd11377">
    <property type="entry name" value="Pro-peptidase_S53"/>
    <property type="match status" value="1"/>
</dbReference>
<proteinExistence type="predicted"/>
<dbReference type="EMBL" id="BAABAF010000001">
    <property type="protein sequence ID" value="GAA3753997.1"/>
    <property type="molecule type" value="Genomic_DNA"/>
</dbReference>
<dbReference type="Pfam" id="PF09286">
    <property type="entry name" value="Pro-kuma_activ"/>
    <property type="match status" value="1"/>
</dbReference>
<keyword evidence="6" id="KW-0106">Calcium</keyword>
<feature type="region of interest" description="Disordered" evidence="8">
    <location>
        <begin position="324"/>
        <end position="354"/>
    </location>
</feature>
<dbReference type="PANTHER" id="PTHR14218:SF15">
    <property type="entry name" value="TRIPEPTIDYL-PEPTIDASE 1"/>
    <property type="match status" value="1"/>
</dbReference>
<dbReference type="InterPro" id="IPR036852">
    <property type="entry name" value="Peptidase_S8/S53_dom_sf"/>
</dbReference>
<name>A0ABP7G2M8_9MICO</name>
<dbReference type="RefSeq" id="WP_344779915.1">
    <property type="nucleotide sequence ID" value="NZ_BAABAF010000001.1"/>
</dbReference>
<feature type="region of interest" description="Disordered" evidence="8">
    <location>
        <begin position="1"/>
        <end position="26"/>
    </location>
</feature>
<keyword evidence="3" id="KW-0479">Metal-binding</keyword>
<comment type="caution">
    <text evidence="10">The sequence shown here is derived from an EMBL/GenBank/DDBJ whole genome shotgun (WGS) entry which is preliminary data.</text>
</comment>
<evidence type="ECO:0000256" key="8">
    <source>
        <dbReference type="SAM" id="MobiDB-lite"/>
    </source>
</evidence>
<dbReference type="Proteomes" id="UP001500540">
    <property type="component" value="Unassembled WGS sequence"/>
</dbReference>
<dbReference type="InterPro" id="IPR015366">
    <property type="entry name" value="S53_propep"/>
</dbReference>
<evidence type="ECO:0000259" key="9">
    <source>
        <dbReference type="PROSITE" id="PS51695"/>
    </source>
</evidence>
<evidence type="ECO:0000256" key="6">
    <source>
        <dbReference type="ARBA" id="ARBA00022837"/>
    </source>
</evidence>
<dbReference type="Gene3D" id="3.40.50.200">
    <property type="entry name" value="Peptidase S8/S53 domain"/>
    <property type="match status" value="1"/>
</dbReference>
<dbReference type="InterPro" id="IPR030400">
    <property type="entry name" value="Sedolisin_dom"/>
</dbReference>
<keyword evidence="4" id="KW-0378">Hydrolase</keyword>
<evidence type="ECO:0000313" key="11">
    <source>
        <dbReference type="Proteomes" id="UP001500540"/>
    </source>
</evidence>
<evidence type="ECO:0000256" key="5">
    <source>
        <dbReference type="ARBA" id="ARBA00022825"/>
    </source>
</evidence>
<keyword evidence="5" id="KW-0720">Serine protease</keyword>
<dbReference type="PROSITE" id="PS51695">
    <property type="entry name" value="SEDOLISIN"/>
    <property type="match status" value="1"/>
</dbReference>
<protein>
    <submittedName>
        <fullName evidence="10">S53 family peptidase</fullName>
    </submittedName>
</protein>
<dbReference type="SMART" id="SM00944">
    <property type="entry name" value="Pro-kuma_activ"/>
    <property type="match status" value="1"/>
</dbReference>
<organism evidence="10 11">
    <name type="scientific">Microbacterium kribbense</name>
    <dbReference type="NCBI Taxonomy" id="433645"/>
    <lineage>
        <taxon>Bacteria</taxon>
        <taxon>Bacillati</taxon>
        <taxon>Actinomycetota</taxon>
        <taxon>Actinomycetes</taxon>
        <taxon>Micrococcales</taxon>
        <taxon>Microbacteriaceae</taxon>
        <taxon>Microbacterium</taxon>
    </lineage>
</organism>
<evidence type="ECO:0000256" key="4">
    <source>
        <dbReference type="ARBA" id="ARBA00022801"/>
    </source>
</evidence>
<dbReference type="InterPro" id="IPR050819">
    <property type="entry name" value="Tripeptidyl-peptidase_I"/>
</dbReference>
<gene>
    <name evidence="10" type="ORF">GCM10022240_03670</name>
</gene>
<keyword evidence="7" id="KW-0865">Zymogen</keyword>
<evidence type="ECO:0000256" key="2">
    <source>
        <dbReference type="ARBA" id="ARBA00022670"/>
    </source>
</evidence>
<evidence type="ECO:0000256" key="1">
    <source>
        <dbReference type="ARBA" id="ARBA00001913"/>
    </source>
</evidence>
<comment type="cofactor">
    <cofactor evidence="1">
        <name>Ca(2+)</name>
        <dbReference type="ChEBI" id="CHEBI:29108"/>
    </cofactor>
</comment>
<dbReference type="CDD" id="cd04056">
    <property type="entry name" value="Peptidases_S53"/>
    <property type="match status" value="1"/>
</dbReference>
<keyword evidence="2" id="KW-0645">Protease</keyword>
<reference evidence="11" key="1">
    <citation type="journal article" date="2019" name="Int. J. Syst. Evol. Microbiol.">
        <title>The Global Catalogue of Microorganisms (GCM) 10K type strain sequencing project: providing services to taxonomists for standard genome sequencing and annotation.</title>
        <authorList>
            <consortium name="The Broad Institute Genomics Platform"/>
            <consortium name="The Broad Institute Genome Sequencing Center for Infectious Disease"/>
            <person name="Wu L."/>
            <person name="Ma J."/>
        </authorList>
    </citation>
    <scope>NUCLEOTIDE SEQUENCE [LARGE SCALE GENOMIC DNA]</scope>
    <source>
        <strain evidence="11">JCM 16950</strain>
    </source>
</reference>
<accession>A0ABP7G2M8</accession>